<sequence length="556" mass="61529">MPFDPAFDVDFQSREDEPRLLERTVDRTLPLLLVSLDCGESELEASVDKLFDEGGSGTQAEQGDSASGGGGPGGKYRSAVQRLFFKAVHNAEVRGDPIPTLPFVTSSVFATPEHEGKGHTDSLTELNLQTISTPRRFVISSDSSYHSGVNIMEAEVDSFARPLVLVITATTTVTLTADSAIVIKQKIVKPSLFSTNSTSTGGTNLVMGFFMDLSSSDFLFGGIRTVISRDMNLQKVRILQISQENGQNRTNTDTRTERLPIEVTEKSLRDEVNALNGRNTILEKECNALDVKVTDLKATVAGKERELIDSNAQLTRIKSQNDDLVDQVSSSNLKEKLSNYDNLTERLEEFQDAQLKVVNNKFDKLYTDFVEVTLHLEEIFYPHLLTTIDGRRWLLTHRMKLAISKCLNSPGYLSALGTTVSKAIEKGMQDGLAVGITHGMKGRAFTDIAAHNPFAKVDYVSALQQLHSMNFPLLAELKTNKDASIEALMIIMRLEEHLAERLGLNESQPHADQLMVPIHHSPDKTIIGAFALSLALDVSDARVWRIRENIMSHRTL</sequence>
<feature type="region of interest" description="Disordered" evidence="1">
    <location>
        <begin position="52"/>
        <end position="74"/>
    </location>
</feature>
<evidence type="ECO:0008006" key="3">
    <source>
        <dbReference type="Google" id="ProtNLM"/>
    </source>
</evidence>
<accession>A0A699HHK2</accession>
<proteinExistence type="predicted"/>
<dbReference type="EMBL" id="BKCJ010168273">
    <property type="protein sequence ID" value="GEY31331.1"/>
    <property type="molecule type" value="Genomic_DNA"/>
</dbReference>
<organism evidence="2">
    <name type="scientific">Tanacetum cinerariifolium</name>
    <name type="common">Dalmatian daisy</name>
    <name type="synonym">Chrysanthemum cinerariifolium</name>
    <dbReference type="NCBI Taxonomy" id="118510"/>
    <lineage>
        <taxon>Eukaryota</taxon>
        <taxon>Viridiplantae</taxon>
        <taxon>Streptophyta</taxon>
        <taxon>Embryophyta</taxon>
        <taxon>Tracheophyta</taxon>
        <taxon>Spermatophyta</taxon>
        <taxon>Magnoliopsida</taxon>
        <taxon>eudicotyledons</taxon>
        <taxon>Gunneridae</taxon>
        <taxon>Pentapetalae</taxon>
        <taxon>asterids</taxon>
        <taxon>campanulids</taxon>
        <taxon>Asterales</taxon>
        <taxon>Asteraceae</taxon>
        <taxon>Asteroideae</taxon>
        <taxon>Anthemideae</taxon>
        <taxon>Anthemidinae</taxon>
        <taxon>Tanacetum</taxon>
    </lineage>
</organism>
<evidence type="ECO:0000313" key="2">
    <source>
        <dbReference type="EMBL" id="GEY31331.1"/>
    </source>
</evidence>
<name>A0A699HHK2_TANCI</name>
<gene>
    <name evidence="2" type="ORF">Tci_403305</name>
</gene>
<evidence type="ECO:0000256" key="1">
    <source>
        <dbReference type="SAM" id="MobiDB-lite"/>
    </source>
</evidence>
<comment type="caution">
    <text evidence="2">The sequence shown here is derived from an EMBL/GenBank/DDBJ whole genome shotgun (WGS) entry which is preliminary data.</text>
</comment>
<feature type="non-terminal residue" evidence="2">
    <location>
        <position position="556"/>
    </location>
</feature>
<reference evidence="2" key="1">
    <citation type="journal article" date="2019" name="Sci. Rep.">
        <title>Draft genome of Tanacetum cinerariifolium, the natural source of mosquito coil.</title>
        <authorList>
            <person name="Yamashiro T."/>
            <person name="Shiraishi A."/>
            <person name="Satake H."/>
            <person name="Nakayama K."/>
        </authorList>
    </citation>
    <scope>NUCLEOTIDE SEQUENCE</scope>
</reference>
<protein>
    <recommendedName>
        <fullName evidence="3">Transposase (Putative), gypsy type</fullName>
    </recommendedName>
</protein>
<dbReference type="AlphaFoldDB" id="A0A699HHK2"/>